<name>A0A6B2L986_9EUKA</name>
<dbReference type="SUPFAM" id="SSF52540">
    <property type="entry name" value="P-loop containing nucleoside triphosphate hydrolases"/>
    <property type="match status" value="1"/>
</dbReference>
<dbReference type="InterPro" id="IPR030393">
    <property type="entry name" value="G_ENGB_dom"/>
</dbReference>
<dbReference type="GO" id="GO:0046872">
    <property type="term" value="F:metal ion binding"/>
    <property type="evidence" value="ECO:0007669"/>
    <property type="project" value="UniProtKB-KW"/>
</dbReference>
<feature type="compositionally biased region" description="Basic residues" evidence="7">
    <location>
        <begin position="317"/>
        <end position="328"/>
    </location>
</feature>
<organism evidence="9">
    <name type="scientific">Arcella intermedia</name>
    <dbReference type="NCBI Taxonomy" id="1963864"/>
    <lineage>
        <taxon>Eukaryota</taxon>
        <taxon>Amoebozoa</taxon>
        <taxon>Tubulinea</taxon>
        <taxon>Elardia</taxon>
        <taxon>Arcellinida</taxon>
        <taxon>Sphaerothecina</taxon>
        <taxon>Arcellidae</taxon>
        <taxon>Arcella</taxon>
    </lineage>
</organism>
<dbReference type="PANTHER" id="PTHR47560">
    <property type="entry name" value="EXPRESSED PROTEIN"/>
    <property type="match status" value="1"/>
</dbReference>
<keyword evidence="5" id="KW-0460">Magnesium</keyword>
<dbReference type="HAMAP" id="MF_00321">
    <property type="entry name" value="GTPase_EngB"/>
    <property type="match status" value="1"/>
</dbReference>
<dbReference type="Pfam" id="PF01926">
    <property type="entry name" value="MMR_HSR1"/>
    <property type="match status" value="1"/>
</dbReference>
<accession>A0A6B2L986</accession>
<dbReference type="PROSITE" id="PS51706">
    <property type="entry name" value="G_ENGB"/>
    <property type="match status" value="1"/>
</dbReference>
<dbReference type="CDD" id="cd01876">
    <property type="entry name" value="YihA_EngB"/>
    <property type="match status" value="1"/>
</dbReference>
<reference evidence="9" key="1">
    <citation type="journal article" date="2020" name="J. Eukaryot. Microbiol.">
        <title>De novo Sequencing, Assembly and Annotation of the Transcriptome for the Free-Living Testate Amoeba Arcella intermedia.</title>
        <authorList>
            <person name="Ribeiro G.M."/>
            <person name="Porfirio-Sousa A.L."/>
            <person name="Maurer-Alcala X.X."/>
            <person name="Katz L.A."/>
            <person name="Lahr D.J.G."/>
        </authorList>
    </citation>
    <scope>NUCLEOTIDE SEQUENCE</scope>
</reference>
<evidence type="ECO:0000256" key="2">
    <source>
        <dbReference type="ARBA" id="ARBA00009638"/>
    </source>
</evidence>
<evidence type="ECO:0000256" key="3">
    <source>
        <dbReference type="ARBA" id="ARBA00022723"/>
    </source>
</evidence>
<dbReference type="GO" id="GO:0005525">
    <property type="term" value="F:GTP binding"/>
    <property type="evidence" value="ECO:0007669"/>
    <property type="project" value="UniProtKB-KW"/>
</dbReference>
<dbReference type="InterPro" id="IPR006073">
    <property type="entry name" value="GTP-bd"/>
</dbReference>
<dbReference type="Gene3D" id="3.40.50.300">
    <property type="entry name" value="P-loop containing nucleotide triphosphate hydrolases"/>
    <property type="match status" value="1"/>
</dbReference>
<feature type="compositionally biased region" description="Basic and acidic residues" evidence="7">
    <location>
        <begin position="301"/>
        <end position="316"/>
    </location>
</feature>
<feature type="domain" description="EngB-type G" evidence="8">
    <location>
        <begin position="52"/>
        <end position="228"/>
    </location>
</feature>
<keyword evidence="3" id="KW-0479">Metal-binding</keyword>
<feature type="compositionally biased region" description="Basic and acidic residues" evidence="7">
    <location>
        <begin position="238"/>
        <end position="248"/>
    </location>
</feature>
<dbReference type="NCBIfam" id="TIGR03598">
    <property type="entry name" value="GTPase_YsxC"/>
    <property type="match status" value="1"/>
</dbReference>
<evidence type="ECO:0000256" key="1">
    <source>
        <dbReference type="ARBA" id="ARBA00001946"/>
    </source>
</evidence>
<feature type="region of interest" description="Disordered" evidence="7">
    <location>
        <begin position="238"/>
        <end position="258"/>
    </location>
</feature>
<feature type="compositionally biased region" description="Basic residues" evidence="7">
    <location>
        <begin position="284"/>
        <end position="293"/>
    </location>
</feature>
<dbReference type="EMBL" id="GIBP01004399">
    <property type="protein sequence ID" value="NDV33368.1"/>
    <property type="molecule type" value="Transcribed_RNA"/>
</dbReference>
<proteinExistence type="inferred from homology"/>
<keyword evidence="4" id="KW-0547">Nucleotide-binding</keyword>
<feature type="region of interest" description="Disordered" evidence="7">
    <location>
        <begin position="281"/>
        <end position="328"/>
    </location>
</feature>
<comment type="cofactor">
    <cofactor evidence="1">
        <name>Mg(2+)</name>
        <dbReference type="ChEBI" id="CHEBI:18420"/>
    </cofactor>
</comment>
<evidence type="ECO:0000256" key="7">
    <source>
        <dbReference type="SAM" id="MobiDB-lite"/>
    </source>
</evidence>
<evidence type="ECO:0000256" key="5">
    <source>
        <dbReference type="ARBA" id="ARBA00022842"/>
    </source>
</evidence>
<dbReference type="AlphaFoldDB" id="A0A6B2L986"/>
<dbReference type="PANTHER" id="PTHR47560:SF1">
    <property type="entry name" value="EXPRESSED PROTEIN"/>
    <property type="match status" value="1"/>
</dbReference>
<evidence type="ECO:0000256" key="4">
    <source>
        <dbReference type="ARBA" id="ARBA00022741"/>
    </source>
</evidence>
<keyword evidence="6" id="KW-0342">GTP-binding</keyword>
<evidence type="ECO:0000313" key="9">
    <source>
        <dbReference type="EMBL" id="NDV33368.1"/>
    </source>
</evidence>
<evidence type="ECO:0000259" key="8">
    <source>
        <dbReference type="PROSITE" id="PS51706"/>
    </source>
</evidence>
<comment type="similarity">
    <text evidence="2">Belongs to the TRAFAC class TrmE-Era-EngA-EngB-Septin-like GTPase superfamily. EngB GTPase family.</text>
</comment>
<evidence type="ECO:0000256" key="6">
    <source>
        <dbReference type="ARBA" id="ARBA00023134"/>
    </source>
</evidence>
<sequence>MDIIEENQFGRRRKIKKTNPHLMEDQEHVQKFFKSLKFLASATDKKYFPPETMPEVAILGRSNVGKSTLLNSLGNHYLARVSDKPGQTKNINFYHFDNQLGLVDLPGYGFAFAKEEKRKAWNELISEYLLKRTTLKRLLLLIDARHSFKESDRELMDKLDRNNVKLRYQIVLTKTDLVVPNDLARRYYLVDQEIQTRKRALKRILLVSGKDKRGIAALRAEIAGLVLKEEQMPKKIEQQEVAKEHKENNSFGSRNAKLKGPKKIITKSTWLRARNAKLKENKKFSKKLTRRPKFSTTSFSSDKDKDNFREVPEKIKTPKPFKTKSNKN</sequence>
<dbReference type="InterPro" id="IPR019987">
    <property type="entry name" value="GTP-bd_ribosome_bio_YsxC"/>
</dbReference>
<protein>
    <recommendedName>
        <fullName evidence="8">EngB-type G domain-containing protein</fullName>
    </recommendedName>
</protein>
<dbReference type="InterPro" id="IPR027417">
    <property type="entry name" value="P-loop_NTPase"/>
</dbReference>